<feature type="transmembrane region" description="Helical" evidence="7">
    <location>
        <begin position="223"/>
        <end position="242"/>
    </location>
</feature>
<evidence type="ECO:0000256" key="5">
    <source>
        <dbReference type="ARBA" id="ARBA00022989"/>
    </source>
</evidence>
<keyword evidence="3" id="KW-1003">Cell membrane</keyword>
<evidence type="ECO:0000256" key="2">
    <source>
        <dbReference type="ARBA" id="ARBA00022448"/>
    </source>
</evidence>
<dbReference type="InterPro" id="IPR000515">
    <property type="entry name" value="MetI-like"/>
</dbReference>
<keyword evidence="6 7" id="KW-0472">Membrane</keyword>
<dbReference type="Pfam" id="PF00528">
    <property type="entry name" value="BPD_transp_1"/>
    <property type="match status" value="1"/>
</dbReference>
<evidence type="ECO:0000256" key="6">
    <source>
        <dbReference type="ARBA" id="ARBA00023136"/>
    </source>
</evidence>
<sequence>MKREKMTVQAGKSSRYRRKEITAAYLFIAPQIIGLTLFVLVPLIFAVVLCFCSWDFMNAPQFVGGRNFWNVFVFDGDVFYKTLLNTAIFILGIVPLTMIFSLGLALLANQKLKGLSFYKSAFFMPMVTSTVAVAMVWYWLYAPDMGLINYLLGLIGIEGPGWLADPVWARVAVIIMSAWSKMGYYFLLFLAGLKGISSTYYEAAEMDGASFWQKFKNITLPMLSPVTFFIFVMLMIDAFNMFDLAYIMTRGGPMFSTYSLVMYIYNQAFQYFDLGSASVASIVLVLFAGSVSAIQFIVSKRLVNYDN</sequence>
<keyword evidence="4 7" id="KW-0812">Transmembrane</keyword>
<dbReference type="AlphaFoldDB" id="A0A1E3AET8"/>
<evidence type="ECO:0000256" key="4">
    <source>
        <dbReference type="ARBA" id="ARBA00022692"/>
    </source>
</evidence>
<feature type="transmembrane region" description="Helical" evidence="7">
    <location>
        <begin position="120"/>
        <end position="141"/>
    </location>
</feature>
<comment type="subcellular location">
    <subcellularLocation>
        <location evidence="1 7">Cell membrane</location>
        <topology evidence="1 7">Multi-pass membrane protein</topology>
    </subcellularLocation>
</comment>
<name>A0A1E3AET8_9FIRM</name>
<dbReference type="PANTHER" id="PTHR30193:SF37">
    <property type="entry name" value="INNER MEMBRANE ABC TRANSPORTER PERMEASE PROTEIN YCJO"/>
    <property type="match status" value="1"/>
</dbReference>
<keyword evidence="5 7" id="KW-1133">Transmembrane helix</keyword>
<keyword evidence="2 7" id="KW-0813">Transport</keyword>
<dbReference type="SUPFAM" id="SSF161098">
    <property type="entry name" value="MetI-like"/>
    <property type="match status" value="1"/>
</dbReference>
<accession>A0A1E3AET8</accession>
<dbReference type="GO" id="GO:0005886">
    <property type="term" value="C:plasma membrane"/>
    <property type="evidence" value="ECO:0007669"/>
    <property type="project" value="UniProtKB-SubCell"/>
</dbReference>
<dbReference type="InterPro" id="IPR035906">
    <property type="entry name" value="MetI-like_sf"/>
</dbReference>
<dbReference type="EMBL" id="MCGH01000002">
    <property type="protein sequence ID" value="ODM07223.1"/>
    <property type="molecule type" value="Genomic_DNA"/>
</dbReference>
<evidence type="ECO:0000313" key="10">
    <source>
        <dbReference type="Proteomes" id="UP000094067"/>
    </source>
</evidence>
<evidence type="ECO:0000313" key="9">
    <source>
        <dbReference type="EMBL" id="ODM07223.1"/>
    </source>
</evidence>
<dbReference type="InterPro" id="IPR051393">
    <property type="entry name" value="ABC_transporter_permease"/>
</dbReference>
<feature type="transmembrane region" description="Helical" evidence="7">
    <location>
        <begin position="21"/>
        <end position="49"/>
    </location>
</feature>
<comment type="caution">
    <text evidence="9">The sequence shown here is derived from an EMBL/GenBank/DDBJ whole genome shotgun (WGS) entry which is preliminary data.</text>
</comment>
<dbReference type="Gene3D" id="1.10.3720.10">
    <property type="entry name" value="MetI-like"/>
    <property type="match status" value="1"/>
</dbReference>
<comment type="similarity">
    <text evidence="7">Belongs to the binding-protein-dependent transport system permease family.</text>
</comment>
<feature type="domain" description="ABC transmembrane type-1" evidence="8">
    <location>
        <begin position="83"/>
        <end position="295"/>
    </location>
</feature>
<gene>
    <name evidence="9" type="primary">lacF_23</name>
    <name evidence="9" type="ORF">BEI61_03113</name>
</gene>
<dbReference type="Proteomes" id="UP000094067">
    <property type="component" value="Unassembled WGS sequence"/>
</dbReference>
<evidence type="ECO:0000256" key="3">
    <source>
        <dbReference type="ARBA" id="ARBA00022475"/>
    </source>
</evidence>
<organism evidence="9 10">
    <name type="scientific">Eisenbergiella tayi</name>
    <dbReference type="NCBI Taxonomy" id="1432052"/>
    <lineage>
        <taxon>Bacteria</taxon>
        <taxon>Bacillati</taxon>
        <taxon>Bacillota</taxon>
        <taxon>Clostridia</taxon>
        <taxon>Lachnospirales</taxon>
        <taxon>Lachnospiraceae</taxon>
        <taxon>Eisenbergiella</taxon>
    </lineage>
</organism>
<dbReference type="PANTHER" id="PTHR30193">
    <property type="entry name" value="ABC TRANSPORTER PERMEASE PROTEIN"/>
    <property type="match status" value="1"/>
</dbReference>
<evidence type="ECO:0000256" key="1">
    <source>
        <dbReference type="ARBA" id="ARBA00004651"/>
    </source>
</evidence>
<protein>
    <submittedName>
        <fullName evidence="9">Lactose transport system permease protein LacF</fullName>
    </submittedName>
</protein>
<dbReference type="GO" id="GO:0055085">
    <property type="term" value="P:transmembrane transport"/>
    <property type="evidence" value="ECO:0007669"/>
    <property type="project" value="InterPro"/>
</dbReference>
<feature type="transmembrane region" description="Helical" evidence="7">
    <location>
        <begin position="254"/>
        <end position="272"/>
    </location>
</feature>
<feature type="transmembrane region" description="Helical" evidence="7">
    <location>
        <begin position="87"/>
        <end position="108"/>
    </location>
</feature>
<proteinExistence type="inferred from homology"/>
<dbReference type="PROSITE" id="PS50928">
    <property type="entry name" value="ABC_TM1"/>
    <property type="match status" value="1"/>
</dbReference>
<evidence type="ECO:0000259" key="8">
    <source>
        <dbReference type="PROSITE" id="PS50928"/>
    </source>
</evidence>
<evidence type="ECO:0000256" key="7">
    <source>
        <dbReference type="RuleBase" id="RU363032"/>
    </source>
</evidence>
<feature type="transmembrane region" description="Helical" evidence="7">
    <location>
        <begin position="278"/>
        <end position="298"/>
    </location>
</feature>
<dbReference type="RefSeq" id="WP_207649154.1">
    <property type="nucleotide sequence ID" value="NZ_MCGH01000002.1"/>
</dbReference>
<dbReference type="CDD" id="cd06261">
    <property type="entry name" value="TM_PBP2"/>
    <property type="match status" value="1"/>
</dbReference>
<reference evidence="9 10" key="1">
    <citation type="submission" date="2016-07" db="EMBL/GenBank/DDBJ databases">
        <title>Characterization of isolates of Eisenbergiella tayi derived from blood cultures, using whole genome sequencing.</title>
        <authorList>
            <person name="Burdz T."/>
            <person name="Wiebe D."/>
            <person name="Huynh C."/>
            <person name="Bernard K."/>
        </authorList>
    </citation>
    <scope>NUCLEOTIDE SEQUENCE [LARGE SCALE GENOMIC DNA]</scope>
    <source>
        <strain evidence="9 10">NML 110608</strain>
    </source>
</reference>
<dbReference type="PATRIC" id="fig|1432052.4.peg.3471"/>